<dbReference type="InterPro" id="IPR051637">
    <property type="entry name" value="Ank_repeat_dom-contain_49"/>
</dbReference>
<keyword evidence="1" id="KW-0677">Repeat</keyword>
<evidence type="ECO:0000256" key="1">
    <source>
        <dbReference type="ARBA" id="ARBA00022737"/>
    </source>
</evidence>
<dbReference type="GeneID" id="63764620"/>
<sequence length="1000" mass="111900">MAEVVGVVSAGVGIAAFIVQITGNISRLQEIRDYNQHKAGDEIGFLVRRLEFLRNVLLPLQLYEGNPVVDLAIKNCQLEYSRVDGILQRVAQTISRAQNNGSKRWKSLAKPPEIRKDLNIAKERITGVVADLTCSFTLVLHQTVPSQIPATGAQNNNRITEIESASDNEVSDVLAVAKPTESNVRTVVAPEKTTRPFRRKPCSVRHCHCSCHITGNSSGRFWGFEYTPFSAFWRYCDNAQCSARRYRWNLRIALTQYGIPLTVITGLELVSGAGKYSLRPALSVQQTVKYTSPGFEALKCFHHGLLEAQDVKRRFLELYRADPSLKNHVNPAGRGYVQELLPRSSLIHSITTELQLLDFFISELGMSLENQGPDFLVDHVLCIYGSWDRKSLLDAVLEYGFDPDGADSPVFENFPGLSHHSFWAFYKFNDPFYFKSFAMIVNNVTGTGFGGLTPLHQAVLQRSVQTAPSLVSRPTAAANEKNFLGQTPLHLAAPSLELISILCESGHDVDAQDKWGATPLIYAGALGNTEAVQFLIAHGANVSITDSEGEGFLGYASRAGNWDLVLDALEAIRPHCSPEDFQHHVYGSLTGLVWLGRHTEETTTYFIALVELCDNVDDVLFYDGTTWTVNNNLLHYVSNCEEAEALVRCGFTGLNQPNSAGETPIFSIIRRLDATLFRFLLDRGANINHVNSHGQSILLRLINRVRSFHSDLWSAMDLIKACVSEKVDIFSSDNCCPGGCFVSSMFDVSFGESTRHLLTGAPVVWALELLSLVEEKRGPEETQQVLLSLLHATWAQKIGITSVCCHRGARTACSIGGGSSAPEYALEILEKEEELIEELNKKMCTLSSDSFEILRTNWLLLLKKILDDRFKKIEESFHGTSRPRLEVDYKNDTFVSHYDNTEIPPSLLTPIAEYLIWMEHEYVRRKTKIGGSERKAWYVKRLLWVVELMQVMELSADEVVSGMQKQLDYWEDLLPDDFDSQRVINHFLGSMRAIDSTVVK</sequence>
<keyword evidence="2 3" id="KW-0040">ANK repeat</keyword>
<evidence type="ECO:0000256" key="2">
    <source>
        <dbReference type="ARBA" id="ARBA00023043"/>
    </source>
</evidence>
<gene>
    <name evidence="4" type="ORF">ASPSYDRAFT_527520</name>
</gene>
<dbReference type="SMART" id="SM00248">
    <property type="entry name" value="ANK"/>
    <property type="match status" value="4"/>
</dbReference>
<dbReference type="STRING" id="1036612.A0A1L9T1T0"/>
<proteinExistence type="predicted"/>
<reference evidence="5" key="1">
    <citation type="journal article" date="2017" name="Genome Biol.">
        <title>Comparative genomics reveals high biological diversity and specific adaptations in the industrially and medically important fungal genus Aspergillus.</title>
        <authorList>
            <person name="de Vries R.P."/>
            <person name="Riley R."/>
            <person name="Wiebenga A."/>
            <person name="Aguilar-Osorio G."/>
            <person name="Amillis S."/>
            <person name="Uchima C.A."/>
            <person name="Anderluh G."/>
            <person name="Asadollahi M."/>
            <person name="Askin M."/>
            <person name="Barry K."/>
            <person name="Battaglia E."/>
            <person name="Bayram O."/>
            <person name="Benocci T."/>
            <person name="Braus-Stromeyer S.A."/>
            <person name="Caldana C."/>
            <person name="Canovas D."/>
            <person name="Cerqueira G.C."/>
            <person name="Chen F."/>
            <person name="Chen W."/>
            <person name="Choi C."/>
            <person name="Clum A."/>
            <person name="Dos Santos R.A."/>
            <person name="Damasio A.R."/>
            <person name="Diallinas G."/>
            <person name="Emri T."/>
            <person name="Fekete E."/>
            <person name="Flipphi M."/>
            <person name="Freyberg S."/>
            <person name="Gallo A."/>
            <person name="Gournas C."/>
            <person name="Habgood R."/>
            <person name="Hainaut M."/>
            <person name="Harispe M.L."/>
            <person name="Henrissat B."/>
            <person name="Hilden K.S."/>
            <person name="Hope R."/>
            <person name="Hossain A."/>
            <person name="Karabika E."/>
            <person name="Karaffa L."/>
            <person name="Karanyi Z."/>
            <person name="Krasevec N."/>
            <person name="Kuo A."/>
            <person name="Kusch H."/>
            <person name="LaButti K."/>
            <person name="Lagendijk E.L."/>
            <person name="Lapidus A."/>
            <person name="Levasseur A."/>
            <person name="Lindquist E."/>
            <person name="Lipzen A."/>
            <person name="Logrieco A.F."/>
            <person name="MacCabe A."/>
            <person name="Maekelae M.R."/>
            <person name="Malavazi I."/>
            <person name="Melin P."/>
            <person name="Meyer V."/>
            <person name="Mielnichuk N."/>
            <person name="Miskei M."/>
            <person name="Molnar A.P."/>
            <person name="Mule G."/>
            <person name="Ngan C.Y."/>
            <person name="Orejas M."/>
            <person name="Orosz E."/>
            <person name="Ouedraogo J.P."/>
            <person name="Overkamp K.M."/>
            <person name="Park H.-S."/>
            <person name="Perrone G."/>
            <person name="Piumi F."/>
            <person name="Punt P.J."/>
            <person name="Ram A.F."/>
            <person name="Ramon A."/>
            <person name="Rauscher S."/>
            <person name="Record E."/>
            <person name="Riano-Pachon D.M."/>
            <person name="Robert V."/>
            <person name="Roehrig J."/>
            <person name="Ruller R."/>
            <person name="Salamov A."/>
            <person name="Salih N.S."/>
            <person name="Samson R.A."/>
            <person name="Sandor E."/>
            <person name="Sanguinetti M."/>
            <person name="Schuetze T."/>
            <person name="Sepcic K."/>
            <person name="Shelest E."/>
            <person name="Sherlock G."/>
            <person name="Sophianopoulou V."/>
            <person name="Squina F.M."/>
            <person name="Sun H."/>
            <person name="Susca A."/>
            <person name="Todd R.B."/>
            <person name="Tsang A."/>
            <person name="Unkles S.E."/>
            <person name="van de Wiele N."/>
            <person name="van Rossen-Uffink D."/>
            <person name="Oliveira J.V."/>
            <person name="Vesth T.C."/>
            <person name="Visser J."/>
            <person name="Yu J.-H."/>
            <person name="Zhou M."/>
            <person name="Andersen M.R."/>
            <person name="Archer D.B."/>
            <person name="Baker S.E."/>
            <person name="Benoit I."/>
            <person name="Brakhage A.A."/>
            <person name="Braus G.H."/>
            <person name="Fischer R."/>
            <person name="Frisvad J.C."/>
            <person name="Goldman G.H."/>
            <person name="Houbraken J."/>
            <person name="Oakley B."/>
            <person name="Pocsi I."/>
            <person name="Scazzocchio C."/>
            <person name="Seiboth B."/>
            <person name="vanKuyk P.A."/>
            <person name="Wortman J."/>
            <person name="Dyer P.S."/>
            <person name="Grigoriev I.V."/>
        </authorList>
    </citation>
    <scope>NUCLEOTIDE SEQUENCE [LARGE SCALE GENOMIC DNA]</scope>
    <source>
        <strain evidence="5">CBS 593.65</strain>
    </source>
</reference>
<dbReference type="VEuPathDB" id="FungiDB:ASPSYDRAFT_527520"/>
<keyword evidence="5" id="KW-1185">Reference proteome</keyword>
<feature type="repeat" description="ANK" evidence="3">
    <location>
        <begin position="515"/>
        <end position="547"/>
    </location>
</feature>
<dbReference type="RefSeq" id="XP_040697175.1">
    <property type="nucleotide sequence ID" value="XM_040848547.1"/>
</dbReference>
<dbReference type="Gene3D" id="1.25.40.20">
    <property type="entry name" value="Ankyrin repeat-containing domain"/>
    <property type="match status" value="2"/>
</dbReference>
<protein>
    <recommendedName>
        <fullName evidence="6">Prion-inhibition and propagation HeLo domain-containing protein</fullName>
    </recommendedName>
</protein>
<accession>A0A1L9T1T0</accession>
<dbReference type="PROSITE" id="PS50088">
    <property type="entry name" value="ANK_REPEAT"/>
    <property type="match status" value="2"/>
</dbReference>
<dbReference type="PANTHER" id="PTHR24180">
    <property type="entry name" value="CYCLIN-DEPENDENT KINASE INHIBITOR 2C-RELATED"/>
    <property type="match status" value="1"/>
</dbReference>
<dbReference type="SUPFAM" id="SSF48403">
    <property type="entry name" value="Ankyrin repeat"/>
    <property type="match status" value="1"/>
</dbReference>
<evidence type="ECO:0000313" key="5">
    <source>
        <dbReference type="Proteomes" id="UP000184356"/>
    </source>
</evidence>
<evidence type="ECO:0000313" key="4">
    <source>
        <dbReference type="EMBL" id="OJJ53369.1"/>
    </source>
</evidence>
<dbReference type="PROSITE" id="PS50297">
    <property type="entry name" value="ANK_REP_REGION"/>
    <property type="match status" value="1"/>
</dbReference>
<dbReference type="OrthoDB" id="3200163at2759"/>
<organism evidence="4 5">
    <name type="scientific">Aspergillus sydowii CBS 593.65</name>
    <dbReference type="NCBI Taxonomy" id="1036612"/>
    <lineage>
        <taxon>Eukaryota</taxon>
        <taxon>Fungi</taxon>
        <taxon>Dikarya</taxon>
        <taxon>Ascomycota</taxon>
        <taxon>Pezizomycotina</taxon>
        <taxon>Eurotiomycetes</taxon>
        <taxon>Eurotiomycetidae</taxon>
        <taxon>Eurotiales</taxon>
        <taxon>Aspergillaceae</taxon>
        <taxon>Aspergillus</taxon>
        <taxon>Aspergillus subgen. Nidulantes</taxon>
    </lineage>
</organism>
<dbReference type="PANTHER" id="PTHR24180:SF45">
    <property type="entry name" value="POLY [ADP-RIBOSE] POLYMERASE TANKYRASE"/>
    <property type="match status" value="1"/>
</dbReference>
<dbReference type="InterPro" id="IPR036770">
    <property type="entry name" value="Ankyrin_rpt-contain_sf"/>
</dbReference>
<feature type="repeat" description="ANK" evidence="3">
    <location>
        <begin position="660"/>
        <end position="692"/>
    </location>
</feature>
<dbReference type="EMBL" id="KV878597">
    <property type="protein sequence ID" value="OJJ53369.1"/>
    <property type="molecule type" value="Genomic_DNA"/>
</dbReference>
<dbReference type="AlphaFoldDB" id="A0A1L9T1T0"/>
<evidence type="ECO:0000256" key="3">
    <source>
        <dbReference type="PROSITE-ProRule" id="PRU00023"/>
    </source>
</evidence>
<evidence type="ECO:0008006" key="6">
    <source>
        <dbReference type="Google" id="ProtNLM"/>
    </source>
</evidence>
<dbReference type="Proteomes" id="UP000184356">
    <property type="component" value="Unassembled WGS sequence"/>
</dbReference>
<name>A0A1L9T1T0_9EURO</name>
<dbReference type="InterPro" id="IPR002110">
    <property type="entry name" value="Ankyrin_rpt"/>
</dbReference>
<dbReference type="Pfam" id="PF12796">
    <property type="entry name" value="Ank_2"/>
    <property type="match status" value="1"/>
</dbReference>